<feature type="non-terminal residue" evidence="1">
    <location>
        <position position="1"/>
    </location>
</feature>
<dbReference type="EMBL" id="CAJVQC010143312">
    <property type="protein sequence ID" value="CAG8844602.1"/>
    <property type="molecule type" value="Genomic_DNA"/>
</dbReference>
<sequence>DFKKMTTQQIFNELKKKLESGEIILQAKGPHGQDFILLCKETNQQIKIGQQDDRPTNQLKTFAKK</sequence>
<evidence type="ECO:0000313" key="2">
    <source>
        <dbReference type="Proteomes" id="UP000789920"/>
    </source>
</evidence>
<comment type="caution">
    <text evidence="1">The sequence shown here is derived from an EMBL/GenBank/DDBJ whole genome shotgun (WGS) entry which is preliminary data.</text>
</comment>
<feature type="non-terminal residue" evidence="1">
    <location>
        <position position="65"/>
    </location>
</feature>
<organism evidence="1 2">
    <name type="scientific">Racocetra persica</name>
    <dbReference type="NCBI Taxonomy" id="160502"/>
    <lineage>
        <taxon>Eukaryota</taxon>
        <taxon>Fungi</taxon>
        <taxon>Fungi incertae sedis</taxon>
        <taxon>Mucoromycota</taxon>
        <taxon>Glomeromycotina</taxon>
        <taxon>Glomeromycetes</taxon>
        <taxon>Diversisporales</taxon>
        <taxon>Gigasporaceae</taxon>
        <taxon>Racocetra</taxon>
    </lineage>
</organism>
<gene>
    <name evidence="1" type="ORF">RPERSI_LOCUS33281</name>
</gene>
<reference evidence="1" key="1">
    <citation type="submission" date="2021-06" db="EMBL/GenBank/DDBJ databases">
        <authorList>
            <person name="Kallberg Y."/>
            <person name="Tangrot J."/>
            <person name="Rosling A."/>
        </authorList>
    </citation>
    <scope>NUCLEOTIDE SEQUENCE</scope>
    <source>
        <strain evidence="1">MA461A</strain>
    </source>
</reference>
<name>A0ACA9SN58_9GLOM</name>
<proteinExistence type="predicted"/>
<protein>
    <submittedName>
        <fullName evidence="1">6442_t:CDS:1</fullName>
    </submittedName>
</protein>
<dbReference type="Proteomes" id="UP000789920">
    <property type="component" value="Unassembled WGS sequence"/>
</dbReference>
<evidence type="ECO:0000313" key="1">
    <source>
        <dbReference type="EMBL" id="CAG8844602.1"/>
    </source>
</evidence>
<accession>A0ACA9SN58</accession>
<keyword evidence="2" id="KW-1185">Reference proteome</keyword>